<protein>
    <submittedName>
        <fullName evidence="8">Cyclin-D1-1</fullName>
    </submittedName>
</protein>
<proteinExistence type="inferred from homology"/>
<dbReference type="InterPro" id="IPR006671">
    <property type="entry name" value="Cyclin_N"/>
</dbReference>
<dbReference type="STRING" id="1088818.A0A2I0A2M9"/>
<organism evidence="8 9">
    <name type="scientific">Apostasia shenzhenica</name>
    <dbReference type="NCBI Taxonomy" id="1088818"/>
    <lineage>
        <taxon>Eukaryota</taxon>
        <taxon>Viridiplantae</taxon>
        <taxon>Streptophyta</taxon>
        <taxon>Embryophyta</taxon>
        <taxon>Tracheophyta</taxon>
        <taxon>Spermatophyta</taxon>
        <taxon>Magnoliopsida</taxon>
        <taxon>Liliopsida</taxon>
        <taxon>Asparagales</taxon>
        <taxon>Orchidaceae</taxon>
        <taxon>Apostasioideae</taxon>
        <taxon>Apostasia</taxon>
    </lineage>
</organism>
<evidence type="ECO:0000256" key="2">
    <source>
        <dbReference type="ARBA" id="ARBA00022618"/>
    </source>
</evidence>
<dbReference type="FunFam" id="1.10.472.10:FF:000060">
    <property type="entry name" value="D6-type cyclin"/>
    <property type="match status" value="1"/>
</dbReference>
<evidence type="ECO:0000313" key="8">
    <source>
        <dbReference type="EMBL" id="PKA49811.1"/>
    </source>
</evidence>
<sequence>MDTPPAPLSASCSLYCPEDADDATSWDLGGYNGGGGSTDEWTPSFFSITGGDISISYLLADEADHMPRSDYLSQKLSPSLDAAVRQDSINWILKAVVDFYHFRPVTAYLSINYLDRFLSANSLPTKVMKEQEGQRSLAGGWPMQLLAVACLSVATKMEETHVPLLLDFQILRPKYVFEPKTLCRMELLLMAALRWRMRAVTPFDFLPNFSAVAGVSVNGNVNPLLFSRATDLIVGTLRVVDFIGYRPSSIAAAAVLCAAAEIVDSSAALDDCLGCLSEWVSTVNQNRLFCFRITVGDSILPPLTSISYFGRQSVVGECRQLMEAYLIDTCSSSWRTGPAKPLLESPVPLSPAGVLDAVACASCDTQKSSAQEPPTEEDARPAEPPPFKRLRLADSQRTERVLLP</sequence>
<keyword evidence="3 5" id="KW-0195">Cyclin</keyword>
<dbReference type="InterPro" id="IPR039361">
    <property type="entry name" value="Cyclin"/>
</dbReference>
<evidence type="ECO:0000256" key="5">
    <source>
        <dbReference type="RuleBase" id="RU000383"/>
    </source>
</evidence>
<evidence type="ECO:0000259" key="7">
    <source>
        <dbReference type="SMART" id="SM00385"/>
    </source>
</evidence>
<keyword evidence="9" id="KW-1185">Reference proteome</keyword>
<evidence type="ECO:0000256" key="4">
    <source>
        <dbReference type="ARBA" id="ARBA00023306"/>
    </source>
</evidence>
<dbReference type="OrthoDB" id="5590282at2759"/>
<keyword evidence="4" id="KW-0131">Cell cycle</keyword>
<dbReference type="Gene3D" id="1.10.472.10">
    <property type="entry name" value="Cyclin-like"/>
    <property type="match status" value="2"/>
</dbReference>
<evidence type="ECO:0000256" key="6">
    <source>
        <dbReference type="SAM" id="MobiDB-lite"/>
    </source>
</evidence>
<dbReference type="InterPro" id="IPR036915">
    <property type="entry name" value="Cyclin-like_sf"/>
</dbReference>
<dbReference type="AlphaFoldDB" id="A0A2I0A2M9"/>
<dbReference type="PANTHER" id="PTHR10177">
    <property type="entry name" value="CYCLINS"/>
    <property type="match status" value="1"/>
</dbReference>
<feature type="region of interest" description="Disordered" evidence="6">
    <location>
        <begin position="365"/>
        <end position="404"/>
    </location>
</feature>
<feature type="compositionally biased region" description="Basic and acidic residues" evidence="6">
    <location>
        <begin position="391"/>
        <end position="404"/>
    </location>
</feature>
<accession>A0A2I0A2M9</accession>
<dbReference type="CDD" id="cd20543">
    <property type="entry name" value="CYCLIN_AtCycD-like_rpt1"/>
    <property type="match status" value="1"/>
</dbReference>
<keyword evidence="2" id="KW-0132">Cell division</keyword>
<dbReference type="SUPFAM" id="SSF47954">
    <property type="entry name" value="Cyclin-like"/>
    <property type="match status" value="1"/>
</dbReference>
<dbReference type="Pfam" id="PF02984">
    <property type="entry name" value="Cyclin_C"/>
    <property type="match status" value="1"/>
</dbReference>
<dbReference type="Pfam" id="PF00134">
    <property type="entry name" value="Cyclin_N"/>
    <property type="match status" value="1"/>
</dbReference>
<comment type="similarity">
    <text evidence="1">Belongs to the cyclin family. Cyclin D subfamily.</text>
</comment>
<gene>
    <name evidence="8" type="primary">CYCD1-1</name>
    <name evidence="8" type="ORF">AXF42_Ash004353</name>
</gene>
<evidence type="ECO:0000313" key="9">
    <source>
        <dbReference type="Proteomes" id="UP000236161"/>
    </source>
</evidence>
<feature type="domain" description="Cyclin-like" evidence="7">
    <location>
        <begin position="90"/>
        <end position="191"/>
    </location>
</feature>
<dbReference type="EMBL" id="KZ452037">
    <property type="protein sequence ID" value="PKA49811.1"/>
    <property type="molecule type" value="Genomic_DNA"/>
</dbReference>
<dbReference type="InterPro" id="IPR004367">
    <property type="entry name" value="Cyclin_C-dom"/>
</dbReference>
<reference evidence="8 9" key="1">
    <citation type="journal article" date="2017" name="Nature">
        <title>The Apostasia genome and the evolution of orchids.</title>
        <authorList>
            <person name="Zhang G.Q."/>
            <person name="Liu K.W."/>
            <person name="Li Z."/>
            <person name="Lohaus R."/>
            <person name="Hsiao Y.Y."/>
            <person name="Niu S.C."/>
            <person name="Wang J.Y."/>
            <person name="Lin Y.C."/>
            <person name="Xu Q."/>
            <person name="Chen L.J."/>
            <person name="Yoshida K."/>
            <person name="Fujiwara S."/>
            <person name="Wang Z.W."/>
            <person name="Zhang Y.Q."/>
            <person name="Mitsuda N."/>
            <person name="Wang M."/>
            <person name="Liu G.H."/>
            <person name="Pecoraro L."/>
            <person name="Huang H.X."/>
            <person name="Xiao X.J."/>
            <person name="Lin M."/>
            <person name="Wu X.Y."/>
            <person name="Wu W.L."/>
            <person name="Chen Y.Y."/>
            <person name="Chang S.B."/>
            <person name="Sakamoto S."/>
            <person name="Ohme-Takagi M."/>
            <person name="Yagi M."/>
            <person name="Zeng S.J."/>
            <person name="Shen C.Y."/>
            <person name="Yeh C.M."/>
            <person name="Luo Y.B."/>
            <person name="Tsai W.C."/>
            <person name="Van de Peer Y."/>
            <person name="Liu Z.J."/>
        </authorList>
    </citation>
    <scope>NUCLEOTIDE SEQUENCE [LARGE SCALE GENOMIC DNA]</scope>
    <source>
        <strain evidence="9">cv. Shenzhen</strain>
        <tissue evidence="8">Stem</tissue>
    </source>
</reference>
<dbReference type="GO" id="GO:0051301">
    <property type="term" value="P:cell division"/>
    <property type="evidence" value="ECO:0007669"/>
    <property type="project" value="UniProtKB-KW"/>
</dbReference>
<dbReference type="Proteomes" id="UP000236161">
    <property type="component" value="Unassembled WGS sequence"/>
</dbReference>
<evidence type="ECO:0000256" key="3">
    <source>
        <dbReference type="ARBA" id="ARBA00023127"/>
    </source>
</evidence>
<dbReference type="InterPro" id="IPR013763">
    <property type="entry name" value="Cyclin-like_dom"/>
</dbReference>
<dbReference type="SMART" id="SM00385">
    <property type="entry name" value="CYCLIN"/>
    <property type="match status" value="1"/>
</dbReference>
<name>A0A2I0A2M9_9ASPA</name>
<evidence type="ECO:0000256" key="1">
    <source>
        <dbReference type="ARBA" id="ARBA00009065"/>
    </source>
</evidence>